<dbReference type="PANTHER" id="PTHR32089">
    <property type="entry name" value="METHYL-ACCEPTING CHEMOTAXIS PROTEIN MCPB"/>
    <property type="match status" value="1"/>
</dbReference>
<evidence type="ECO:0000313" key="6">
    <source>
        <dbReference type="EMBL" id="SHE98640.1"/>
    </source>
</evidence>
<evidence type="ECO:0000313" key="7">
    <source>
        <dbReference type="Proteomes" id="UP000184114"/>
    </source>
</evidence>
<dbReference type="CDD" id="cd11386">
    <property type="entry name" value="MCP_signal"/>
    <property type="match status" value="1"/>
</dbReference>
<feature type="domain" description="Methyl-accepting transducer" evidence="5">
    <location>
        <begin position="406"/>
        <end position="663"/>
    </location>
</feature>
<dbReference type="InterPro" id="IPR004089">
    <property type="entry name" value="MCPsignal_dom"/>
</dbReference>
<evidence type="ECO:0000256" key="2">
    <source>
        <dbReference type="PROSITE-ProRule" id="PRU00284"/>
    </source>
</evidence>
<keyword evidence="3" id="KW-0175">Coiled coil</keyword>
<proteinExistence type="predicted"/>
<dbReference type="Gene3D" id="3.30.450.20">
    <property type="entry name" value="PAS domain"/>
    <property type="match status" value="1"/>
</dbReference>
<keyword evidence="7" id="KW-1185">Reference proteome</keyword>
<gene>
    <name evidence="6" type="ORF">SAMN02745784_02440</name>
</gene>
<dbReference type="CDD" id="cd12912">
    <property type="entry name" value="PDC2_MCP_like"/>
    <property type="match status" value="1"/>
</dbReference>
<evidence type="ECO:0000256" key="1">
    <source>
        <dbReference type="ARBA" id="ARBA00023224"/>
    </source>
</evidence>
<keyword evidence="4" id="KW-1133">Transmembrane helix</keyword>
<dbReference type="SUPFAM" id="SSF58104">
    <property type="entry name" value="Methyl-accepting chemotaxis protein (MCP) signaling domain"/>
    <property type="match status" value="1"/>
</dbReference>
<keyword evidence="4" id="KW-0812">Transmembrane</keyword>
<dbReference type="Pfam" id="PF00015">
    <property type="entry name" value="MCPsignal"/>
    <property type="match status" value="1"/>
</dbReference>
<dbReference type="Gene3D" id="6.10.340.10">
    <property type="match status" value="1"/>
</dbReference>
<dbReference type="PANTHER" id="PTHR32089:SF112">
    <property type="entry name" value="LYSOZYME-LIKE PROTEIN-RELATED"/>
    <property type="match status" value="1"/>
</dbReference>
<dbReference type="GO" id="GO:0016020">
    <property type="term" value="C:membrane"/>
    <property type="evidence" value="ECO:0007669"/>
    <property type="project" value="InterPro"/>
</dbReference>
<dbReference type="STRING" id="1123404.SAMN02745784_02440"/>
<dbReference type="Pfam" id="PF22673">
    <property type="entry name" value="MCP-like_PDC_1"/>
    <property type="match status" value="1"/>
</dbReference>
<dbReference type="PROSITE" id="PS50111">
    <property type="entry name" value="CHEMOTAXIS_TRANSDUC_2"/>
    <property type="match status" value="1"/>
</dbReference>
<dbReference type="GeneID" id="90995946"/>
<keyword evidence="1 2" id="KW-0807">Transducer</keyword>
<dbReference type="Gene3D" id="1.10.287.950">
    <property type="entry name" value="Methyl-accepting chemotaxis protein"/>
    <property type="match status" value="1"/>
</dbReference>
<reference evidence="7" key="1">
    <citation type="submission" date="2016-11" db="EMBL/GenBank/DDBJ databases">
        <authorList>
            <person name="Varghese N."/>
            <person name="Submissions S."/>
        </authorList>
    </citation>
    <scope>NUCLEOTIDE SEQUENCE [LARGE SCALE GENOMIC DNA]</scope>
    <source>
        <strain evidence="7">DSM 18095</strain>
    </source>
</reference>
<dbReference type="GO" id="GO:0007165">
    <property type="term" value="P:signal transduction"/>
    <property type="evidence" value="ECO:0007669"/>
    <property type="project" value="UniProtKB-KW"/>
</dbReference>
<accession>A0A1M4XYW8</accession>
<keyword evidence="4" id="KW-0472">Membrane</keyword>
<evidence type="ECO:0000256" key="4">
    <source>
        <dbReference type="SAM" id="Phobius"/>
    </source>
</evidence>
<dbReference type="CDD" id="cd12913">
    <property type="entry name" value="PDC1_MCP_like"/>
    <property type="match status" value="1"/>
</dbReference>
<feature type="transmembrane region" description="Helical" evidence="4">
    <location>
        <begin position="301"/>
        <end position="326"/>
    </location>
</feature>
<feature type="coiled-coil region" evidence="3">
    <location>
        <begin position="582"/>
        <end position="637"/>
    </location>
</feature>
<dbReference type="SMART" id="SM00283">
    <property type="entry name" value="MA"/>
    <property type="match status" value="1"/>
</dbReference>
<dbReference type="AlphaFoldDB" id="A0A1M4XYW8"/>
<dbReference type="RefSeq" id="WP_072976660.1">
    <property type="nucleotide sequence ID" value="NZ_FQTY01000014.1"/>
</dbReference>
<dbReference type="Proteomes" id="UP000184114">
    <property type="component" value="Unassembled WGS sequence"/>
</dbReference>
<protein>
    <submittedName>
        <fullName evidence="6">Methyl-accepting chemotaxis sensory transducer with Cache sensor</fullName>
    </submittedName>
</protein>
<evidence type="ECO:0000259" key="5">
    <source>
        <dbReference type="PROSITE" id="PS50111"/>
    </source>
</evidence>
<dbReference type="EMBL" id="FQTY01000014">
    <property type="protein sequence ID" value="SHE98640.1"/>
    <property type="molecule type" value="Genomic_DNA"/>
</dbReference>
<evidence type="ECO:0000256" key="3">
    <source>
        <dbReference type="SAM" id="Coils"/>
    </source>
</evidence>
<sequence>MKKISTRIVLTVLICSIVMSLLVGITSIFRSKHVIEEEVKSAINYRTQLYARDYNESLDFYETVGEAIYQNIDATIDTKRLYEEGYLSNYSDNFLDPMISRMTKDAKDSLGIFIAFDSKYTGRTEGIWASLDDNGNINKALPTGFTSKDENNPKFAWYFDCVRLGKGIWSDMYISNANLNVITYSRPVIVDNIPIGAIGIDLNVEKVVENIENIKLYETGYAFLLNKDYDFLIHPEFDSSNNLRNINDGEYGYIADEMESNDIGIVDGNFTGQRKIMIFSKLQDGKIIVLTVPKAEVLKNMYMTIYIIVGVIIISAILAAVLSLILGKRISNPITMATEILDRTSKLDLTHIEDSKKIESLINRNDEVGAMFRATKVVREEMGKIIKAIELTMTDIIESTTTLTTATNETTQSINDMAKTVEELAQASMGQAEDAETGSERLYRLANEIKEAVENGEIVVENSTRAQKINEEGSQAMENMVEKFNTTNKTTRIVAKNINSLSEKSKSIVSILNTIINISEQTNLLALNAAIEAARAGEAGKGFAVVAEEIRKLSEQTGEATKSIEDILNDIQYEVETTRGSMDESEKALMDADNTLVQVKNNFDEIYRSILASIDAIKKLDERLEMVNSEKEDAILAIQSISSVTEETAASTEELSASMEEQAATMETISNNTDNLAKTIEKLNELVSRFKL</sequence>
<name>A0A1M4XYW8_9FIRM</name>
<organism evidence="6 7">
    <name type="scientific">Tissierella praeacuta DSM 18095</name>
    <dbReference type="NCBI Taxonomy" id="1123404"/>
    <lineage>
        <taxon>Bacteria</taxon>
        <taxon>Bacillati</taxon>
        <taxon>Bacillota</taxon>
        <taxon>Tissierellia</taxon>
        <taxon>Tissierellales</taxon>
        <taxon>Tissierellaceae</taxon>
        <taxon>Tissierella</taxon>
    </lineage>
</organism>